<evidence type="ECO:0000259" key="1">
    <source>
        <dbReference type="PROSITE" id="PS50279"/>
    </source>
</evidence>
<dbReference type="Proteomes" id="UP000298663">
    <property type="component" value="Unassembled WGS sequence"/>
</dbReference>
<evidence type="ECO:0000313" key="3">
    <source>
        <dbReference type="Proteomes" id="UP000298663"/>
    </source>
</evidence>
<protein>
    <recommendedName>
        <fullName evidence="1">BPTI/Kunitz inhibitor domain-containing protein</fullName>
    </recommendedName>
</protein>
<dbReference type="SMART" id="SM00131">
    <property type="entry name" value="KU"/>
    <property type="match status" value="1"/>
</dbReference>
<gene>
    <name evidence="2" type="ORF">L596_012385</name>
</gene>
<accession>A0A4U5NXS3</accession>
<dbReference type="GO" id="GO:0004867">
    <property type="term" value="F:serine-type endopeptidase inhibitor activity"/>
    <property type="evidence" value="ECO:0007669"/>
    <property type="project" value="InterPro"/>
</dbReference>
<dbReference type="SUPFAM" id="SSF57362">
    <property type="entry name" value="BPTI-like"/>
    <property type="match status" value="1"/>
</dbReference>
<dbReference type="AlphaFoldDB" id="A0A4U5NXS3"/>
<dbReference type="PROSITE" id="PS50279">
    <property type="entry name" value="BPTI_KUNITZ_2"/>
    <property type="match status" value="1"/>
</dbReference>
<reference evidence="2 3" key="1">
    <citation type="journal article" date="2015" name="Genome Biol.">
        <title>Comparative genomics of Steinernema reveals deeply conserved gene regulatory networks.</title>
        <authorList>
            <person name="Dillman A.R."/>
            <person name="Macchietto M."/>
            <person name="Porter C.F."/>
            <person name="Rogers A."/>
            <person name="Williams B."/>
            <person name="Antoshechkin I."/>
            <person name="Lee M.M."/>
            <person name="Goodwin Z."/>
            <person name="Lu X."/>
            <person name="Lewis E.E."/>
            <person name="Goodrich-Blair H."/>
            <person name="Stock S.P."/>
            <person name="Adams B.J."/>
            <person name="Sternberg P.W."/>
            <person name="Mortazavi A."/>
        </authorList>
    </citation>
    <scope>NUCLEOTIDE SEQUENCE [LARGE SCALE GENOMIC DNA]</scope>
    <source>
        <strain evidence="2 3">ALL</strain>
    </source>
</reference>
<dbReference type="OrthoDB" id="5871431at2759"/>
<dbReference type="InterPro" id="IPR002223">
    <property type="entry name" value="Kunitz_BPTI"/>
</dbReference>
<feature type="domain" description="BPTI/Kunitz inhibitor" evidence="1">
    <location>
        <begin position="55"/>
        <end position="105"/>
    </location>
</feature>
<dbReference type="Pfam" id="PF00014">
    <property type="entry name" value="Kunitz_BPTI"/>
    <property type="match status" value="1"/>
</dbReference>
<sequence>MRTAFKVIPSQSLPLSVSSINHLGVQRLIDDMLFLIWALFYTVTGFPFPDYGYDCNQKVDRGIGNNFTQKFYFDSWWNNCFGFRYRGVDGNLNKFNTYKECLQACQYCE</sequence>
<proteinExistence type="predicted"/>
<dbReference type="EMBL" id="AZBU02000003">
    <property type="protein sequence ID" value="TKR88093.1"/>
    <property type="molecule type" value="Genomic_DNA"/>
</dbReference>
<keyword evidence="3" id="KW-1185">Reference proteome</keyword>
<dbReference type="Gene3D" id="4.10.410.10">
    <property type="entry name" value="Pancreatic trypsin inhibitor Kunitz domain"/>
    <property type="match status" value="1"/>
</dbReference>
<evidence type="ECO:0000313" key="2">
    <source>
        <dbReference type="EMBL" id="TKR88093.1"/>
    </source>
</evidence>
<name>A0A4U5NXS3_STECR</name>
<comment type="caution">
    <text evidence="2">The sequence shown here is derived from an EMBL/GenBank/DDBJ whole genome shotgun (WGS) entry which is preliminary data.</text>
</comment>
<organism evidence="2 3">
    <name type="scientific">Steinernema carpocapsae</name>
    <name type="common">Entomopathogenic nematode</name>
    <dbReference type="NCBI Taxonomy" id="34508"/>
    <lineage>
        <taxon>Eukaryota</taxon>
        <taxon>Metazoa</taxon>
        <taxon>Ecdysozoa</taxon>
        <taxon>Nematoda</taxon>
        <taxon>Chromadorea</taxon>
        <taxon>Rhabditida</taxon>
        <taxon>Tylenchina</taxon>
        <taxon>Panagrolaimomorpha</taxon>
        <taxon>Strongyloidoidea</taxon>
        <taxon>Steinernematidae</taxon>
        <taxon>Steinernema</taxon>
    </lineage>
</organism>
<dbReference type="InterPro" id="IPR036880">
    <property type="entry name" value="Kunitz_BPTI_sf"/>
</dbReference>
<reference evidence="2 3" key="2">
    <citation type="journal article" date="2019" name="G3 (Bethesda)">
        <title>Hybrid Assembly of the Genome of the Entomopathogenic Nematode Steinernema carpocapsae Identifies the X-Chromosome.</title>
        <authorList>
            <person name="Serra L."/>
            <person name="Macchietto M."/>
            <person name="Macias-Munoz A."/>
            <person name="McGill C.J."/>
            <person name="Rodriguez I.M."/>
            <person name="Rodriguez B."/>
            <person name="Murad R."/>
            <person name="Mortazavi A."/>
        </authorList>
    </citation>
    <scope>NUCLEOTIDE SEQUENCE [LARGE SCALE GENOMIC DNA]</scope>
    <source>
        <strain evidence="2 3">ALL</strain>
    </source>
</reference>